<evidence type="ECO:0000313" key="14">
    <source>
        <dbReference type="Proteomes" id="UP001589769"/>
    </source>
</evidence>
<protein>
    <recommendedName>
        <fullName evidence="9 10">23S rRNA (uracil(747)-C(5))-methyltransferase RlmC</fullName>
        <ecNumber evidence="9 10">2.1.1.189</ecNumber>
    </recommendedName>
    <alternativeName>
        <fullName evidence="9">23S rRNA(m5U747)-methyltransferase</fullName>
    </alternativeName>
</protein>
<keyword evidence="2 9" id="KW-0698">rRNA processing</keyword>
<organism evidence="13 14">
    <name type="scientific">Gallibacterium melopsittaci</name>
    <dbReference type="NCBI Taxonomy" id="516063"/>
    <lineage>
        <taxon>Bacteria</taxon>
        <taxon>Pseudomonadati</taxon>
        <taxon>Pseudomonadota</taxon>
        <taxon>Gammaproteobacteria</taxon>
        <taxon>Pasteurellales</taxon>
        <taxon>Pasteurellaceae</taxon>
        <taxon>Gallibacterium</taxon>
    </lineage>
</organism>
<dbReference type="SUPFAM" id="SSF53335">
    <property type="entry name" value="S-adenosyl-L-methionine-dependent methyltransferases"/>
    <property type="match status" value="1"/>
</dbReference>
<evidence type="ECO:0000256" key="7">
    <source>
        <dbReference type="ARBA" id="ARBA00023004"/>
    </source>
</evidence>
<evidence type="ECO:0000256" key="8">
    <source>
        <dbReference type="ARBA" id="ARBA00023014"/>
    </source>
</evidence>
<evidence type="ECO:0000256" key="6">
    <source>
        <dbReference type="ARBA" id="ARBA00022723"/>
    </source>
</evidence>
<dbReference type="InterPro" id="IPR030391">
    <property type="entry name" value="MeTrfase_TrmA_CS"/>
</dbReference>
<comment type="caution">
    <text evidence="13">The sequence shown here is derived from an EMBL/GenBank/DDBJ whole genome shotgun (WGS) entry which is preliminary data.</text>
</comment>
<keyword evidence="5 9" id="KW-0949">S-adenosyl-L-methionine</keyword>
<dbReference type="RefSeq" id="WP_382372831.1">
    <property type="nucleotide sequence ID" value="NZ_JBHLWA010000007.1"/>
</dbReference>
<evidence type="ECO:0000256" key="3">
    <source>
        <dbReference type="ARBA" id="ARBA00022603"/>
    </source>
</evidence>
<dbReference type="EMBL" id="JBHLWA010000007">
    <property type="protein sequence ID" value="MFC0322266.1"/>
    <property type="molecule type" value="Genomic_DNA"/>
</dbReference>
<dbReference type="InterPro" id="IPR011825">
    <property type="entry name" value="23SrRNA_MeTrfase_RlmC"/>
</dbReference>
<feature type="binding site" evidence="9 11">
    <location>
        <position position="246"/>
    </location>
    <ligand>
        <name>S-adenosyl-L-methionine</name>
        <dbReference type="ChEBI" id="CHEBI:59789"/>
    </ligand>
</feature>
<dbReference type="InterPro" id="IPR030390">
    <property type="entry name" value="MeTrfase_TrmA_AS"/>
</dbReference>
<evidence type="ECO:0000256" key="1">
    <source>
        <dbReference type="ARBA" id="ARBA00022485"/>
    </source>
</evidence>
<gene>
    <name evidence="9 13" type="primary">rlmC</name>
    <name evidence="13" type="ORF">ACFFHT_01600</name>
</gene>
<feature type="binding site" evidence="9 11">
    <location>
        <position position="318"/>
    </location>
    <ligand>
        <name>S-adenosyl-L-methionine</name>
        <dbReference type="ChEBI" id="CHEBI:59789"/>
    </ligand>
</feature>
<comment type="similarity">
    <text evidence="9">Belongs to the class I-like SAM-binding methyltransferase superfamily. RNA M5U methyltransferase family. RlmC subfamily.</text>
</comment>
<feature type="active site" evidence="12">
    <location>
        <position position="345"/>
    </location>
</feature>
<keyword evidence="6 9" id="KW-0479">Metal-binding</keyword>
<dbReference type="InterPro" id="IPR010280">
    <property type="entry name" value="U5_MeTrfase_fam"/>
</dbReference>
<evidence type="ECO:0000256" key="2">
    <source>
        <dbReference type="ARBA" id="ARBA00022552"/>
    </source>
</evidence>
<dbReference type="GO" id="GO:0032259">
    <property type="term" value="P:methylation"/>
    <property type="evidence" value="ECO:0007669"/>
    <property type="project" value="UniProtKB-KW"/>
</dbReference>
<feature type="binding site" evidence="9">
    <location>
        <position position="92"/>
    </location>
    <ligand>
        <name>[4Fe-4S] cluster</name>
        <dbReference type="ChEBI" id="CHEBI:49883"/>
    </ligand>
</feature>
<dbReference type="InterPro" id="IPR029063">
    <property type="entry name" value="SAM-dependent_MTases_sf"/>
</dbReference>
<comment type="catalytic activity">
    <reaction evidence="9">
        <text>uridine(747) in 23S rRNA + S-adenosyl-L-methionine = 5-methyluridine(747) in 23S rRNA + S-adenosyl-L-homocysteine + H(+)</text>
        <dbReference type="Rhea" id="RHEA:42628"/>
        <dbReference type="Rhea" id="RHEA-COMP:10154"/>
        <dbReference type="Rhea" id="RHEA-COMP:10155"/>
        <dbReference type="ChEBI" id="CHEBI:15378"/>
        <dbReference type="ChEBI" id="CHEBI:57856"/>
        <dbReference type="ChEBI" id="CHEBI:59789"/>
        <dbReference type="ChEBI" id="CHEBI:65315"/>
        <dbReference type="ChEBI" id="CHEBI:74447"/>
        <dbReference type="EC" id="2.1.1.189"/>
    </reaction>
</comment>
<keyword evidence="14" id="KW-1185">Reference proteome</keyword>
<evidence type="ECO:0000256" key="9">
    <source>
        <dbReference type="HAMAP-Rule" id="MF_01012"/>
    </source>
</evidence>
<dbReference type="HAMAP" id="MF_01012">
    <property type="entry name" value="23SrRNA_methyltr_RlmC"/>
    <property type="match status" value="1"/>
</dbReference>
<dbReference type="PROSITE" id="PS01231">
    <property type="entry name" value="TRMA_2"/>
    <property type="match status" value="1"/>
</dbReference>
<feature type="binding site" evidence="9 11">
    <location>
        <position position="273"/>
    </location>
    <ligand>
        <name>S-adenosyl-L-methionine</name>
        <dbReference type="ChEBI" id="CHEBI:59789"/>
    </ligand>
</feature>
<feature type="binding site" evidence="9">
    <location>
        <position position="3"/>
    </location>
    <ligand>
        <name>[4Fe-4S] cluster</name>
        <dbReference type="ChEBI" id="CHEBI:49883"/>
    </ligand>
</feature>
<dbReference type="NCBIfam" id="TIGR02085">
    <property type="entry name" value="meth_trns_rumB"/>
    <property type="match status" value="1"/>
</dbReference>
<proteinExistence type="inferred from homology"/>
<dbReference type="PANTHER" id="PTHR11061:SF30">
    <property type="entry name" value="TRNA (URACIL(54)-C(5))-METHYLTRANSFERASE"/>
    <property type="match status" value="1"/>
</dbReference>
<keyword evidence="4 9" id="KW-0808">Transferase</keyword>
<sequence length="386" mass="43926">MECPHFEQKTCQSCRWLAQDYSQQITQKQLHLQQQLAEFIREDTLCLPPQLSAQTAMRNRAKMVVSGVVEKPIFGILDNPQDIESAVDLTDCPLYPAEFQVVFQQLKDFVGRAGLVPYNIAKRKGELKYILLTQSQASKKFMLRFVLRSEQKIALIQRELPALLHKLPQLSVVTANIQPQHAAILEGEKEIYFTAEQMLAEQFNQITLFIRPQGFFQTNPQVAEALYRTAQQWTAHLPVQHIWDLFCGVGGFGLHCAVARQEVEPNISLVGIEISASAIQAATLAAEKLGLRNIQFQDLDAGKFQASQGQKPDLVIVNPPRRGIGEKLVEYLNQLQPRFLLYSSCNVESMHHDLRHLPIYQLRKLQLFDMFPHTSHYEVLGLLELA</sequence>
<feature type="binding site" evidence="9 11">
    <location>
        <position position="217"/>
    </location>
    <ligand>
        <name>S-adenosyl-L-methionine</name>
        <dbReference type="ChEBI" id="CHEBI:59789"/>
    </ligand>
</feature>
<dbReference type="CDD" id="cd02440">
    <property type="entry name" value="AdoMet_MTases"/>
    <property type="match status" value="1"/>
</dbReference>
<feature type="active site" description="Nucleophile" evidence="9 11">
    <location>
        <position position="345"/>
    </location>
</feature>
<evidence type="ECO:0000256" key="11">
    <source>
        <dbReference type="PROSITE-ProRule" id="PRU01024"/>
    </source>
</evidence>
<name>A0ABV6HTQ8_9PAST</name>
<dbReference type="PANTHER" id="PTHR11061">
    <property type="entry name" value="RNA M5U METHYLTRANSFERASE"/>
    <property type="match status" value="1"/>
</dbReference>
<comment type="function">
    <text evidence="9">Catalyzes the formation of 5-methyl-uridine at position 747 (m5U747) in 23S rRNA.</text>
</comment>
<dbReference type="Proteomes" id="UP001589769">
    <property type="component" value="Unassembled WGS sequence"/>
</dbReference>
<dbReference type="Gene3D" id="3.40.50.150">
    <property type="entry name" value="Vaccinia Virus protein VP39"/>
    <property type="match status" value="1"/>
</dbReference>
<keyword evidence="7 9" id="KW-0408">Iron</keyword>
<dbReference type="EC" id="2.1.1.189" evidence="9 10"/>
<feature type="binding site" evidence="9">
    <location>
        <position position="14"/>
    </location>
    <ligand>
        <name>[4Fe-4S] cluster</name>
        <dbReference type="ChEBI" id="CHEBI:49883"/>
    </ligand>
</feature>
<dbReference type="Pfam" id="PF05958">
    <property type="entry name" value="tRNA_U5-meth_tr"/>
    <property type="match status" value="1"/>
</dbReference>
<keyword evidence="1 9" id="KW-0004">4Fe-4S</keyword>
<evidence type="ECO:0000256" key="5">
    <source>
        <dbReference type="ARBA" id="ARBA00022691"/>
    </source>
</evidence>
<evidence type="ECO:0000256" key="10">
    <source>
        <dbReference type="NCBIfam" id="TIGR02085"/>
    </source>
</evidence>
<keyword evidence="3 9" id="KW-0489">Methyltransferase</keyword>
<dbReference type="GO" id="GO:0008168">
    <property type="term" value="F:methyltransferase activity"/>
    <property type="evidence" value="ECO:0007669"/>
    <property type="project" value="UniProtKB-KW"/>
</dbReference>
<feature type="binding site" evidence="9">
    <location>
        <position position="11"/>
    </location>
    <ligand>
        <name>[4Fe-4S] cluster</name>
        <dbReference type="ChEBI" id="CHEBI:49883"/>
    </ligand>
</feature>
<evidence type="ECO:0000256" key="12">
    <source>
        <dbReference type="PROSITE-ProRule" id="PRU10015"/>
    </source>
</evidence>
<dbReference type="Gene3D" id="2.40.50.1070">
    <property type="match status" value="1"/>
</dbReference>
<evidence type="ECO:0000256" key="4">
    <source>
        <dbReference type="ARBA" id="ARBA00022679"/>
    </source>
</evidence>
<dbReference type="PROSITE" id="PS01230">
    <property type="entry name" value="TRMA_1"/>
    <property type="match status" value="1"/>
</dbReference>
<accession>A0ABV6HTQ8</accession>
<reference evidence="13 14" key="1">
    <citation type="submission" date="2024-09" db="EMBL/GenBank/DDBJ databases">
        <authorList>
            <person name="Sun Q."/>
            <person name="Mori K."/>
        </authorList>
    </citation>
    <scope>NUCLEOTIDE SEQUENCE [LARGE SCALE GENOMIC DNA]</scope>
    <source>
        <strain evidence="13 14">CCM 7538</strain>
    </source>
</reference>
<dbReference type="PROSITE" id="PS51687">
    <property type="entry name" value="SAM_MT_RNA_M5U"/>
    <property type="match status" value="1"/>
</dbReference>
<evidence type="ECO:0000313" key="13">
    <source>
        <dbReference type="EMBL" id="MFC0322266.1"/>
    </source>
</evidence>
<keyword evidence="8 9" id="KW-0411">Iron-sulfur</keyword>